<feature type="region of interest" description="Disordered" evidence="7">
    <location>
        <begin position="1024"/>
        <end position="1071"/>
    </location>
</feature>
<dbReference type="CDD" id="cd23463">
    <property type="entry name" value="beta-trefoil_Ricin_vlAKAP"/>
    <property type="match status" value="1"/>
</dbReference>
<dbReference type="FunFam" id="2.60.20.10:FF:000009">
    <property type="entry name" value="very large A-kinase anchor protein"/>
    <property type="match status" value="1"/>
</dbReference>
<feature type="domain" description="Beta/gamma crystallin 'Greek key'" evidence="8">
    <location>
        <begin position="2541"/>
        <end position="2583"/>
    </location>
</feature>
<evidence type="ECO:0000259" key="8">
    <source>
        <dbReference type="PROSITE" id="PS50915"/>
    </source>
</evidence>
<feature type="domain" description="Beta/gamma crystallin 'Greek key'" evidence="8">
    <location>
        <begin position="2446"/>
        <end position="2484"/>
    </location>
</feature>
<evidence type="ECO:0000256" key="5">
    <source>
        <dbReference type="ARBA" id="ARBA00022734"/>
    </source>
</evidence>
<dbReference type="GO" id="GO:0005212">
    <property type="term" value="F:structural constituent of eye lens"/>
    <property type="evidence" value="ECO:0007669"/>
    <property type="project" value="UniProtKB-KW"/>
</dbReference>
<name>A0A9V1FJK3_PANPR</name>
<feature type="region of interest" description="Disordered" evidence="7">
    <location>
        <begin position="2109"/>
        <end position="2135"/>
    </location>
</feature>
<evidence type="ECO:0000256" key="1">
    <source>
        <dbReference type="ARBA" id="ARBA00003689"/>
    </source>
</evidence>
<feature type="compositionally biased region" description="Low complexity" evidence="7">
    <location>
        <begin position="182"/>
        <end position="196"/>
    </location>
</feature>
<keyword evidence="6" id="KW-0677">Repeat</keyword>
<feature type="compositionally biased region" description="Basic and acidic residues" evidence="7">
    <location>
        <begin position="109"/>
        <end position="118"/>
    </location>
</feature>
<evidence type="ECO:0000256" key="2">
    <source>
        <dbReference type="ARBA" id="ARBA00009646"/>
    </source>
</evidence>
<comment type="function">
    <text evidence="1">Crystallins are the dominant structural components of the vertebrate eye lens.</text>
</comment>
<feature type="region of interest" description="Disordered" evidence="7">
    <location>
        <begin position="1905"/>
        <end position="1926"/>
    </location>
</feature>
<feature type="compositionally biased region" description="Polar residues" evidence="7">
    <location>
        <begin position="481"/>
        <end position="497"/>
    </location>
</feature>
<dbReference type="PANTHER" id="PTHR11818">
    <property type="entry name" value="BETA/GAMMA CRYSTALLIN"/>
    <property type="match status" value="1"/>
</dbReference>
<feature type="compositionally biased region" description="Polar residues" evidence="7">
    <location>
        <begin position="533"/>
        <end position="545"/>
    </location>
</feature>
<dbReference type="SUPFAM" id="SSF49695">
    <property type="entry name" value="gamma-Crystallin-like"/>
    <property type="match status" value="3"/>
</dbReference>
<dbReference type="PROSITE" id="PS50231">
    <property type="entry name" value="RICIN_B_LECTIN"/>
    <property type="match status" value="1"/>
</dbReference>
<feature type="region of interest" description="Disordered" evidence="7">
    <location>
        <begin position="251"/>
        <end position="272"/>
    </location>
</feature>
<comment type="similarity">
    <text evidence="2">Belongs to the beta/gamma-crystallin family.</text>
</comment>
<feature type="region of interest" description="Disordered" evidence="7">
    <location>
        <begin position="132"/>
        <end position="233"/>
    </location>
</feature>
<feature type="compositionally biased region" description="Polar residues" evidence="7">
    <location>
        <begin position="437"/>
        <end position="452"/>
    </location>
</feature>
<accession>A0A9V1FJK3</accession>
<dbReference type="FunFam" id="2.60.20.10:FF:000013">
    <property type="entry name" value="Crystallin beta-gamma domain containing 3"/>
    <property type="match status" value="1"/>
</dbReference>
<dbReference type="CTD" id="131544"/>
<dbReference type="PANTHER" id="PTHR11818:SF38">
    <property type="entry name" value="VERY LARGE A-KINASE ANCHOR PROTEIN"/>
    <property type="match status" value="1"/>
</dbReference>
<keyword evidence="3" id="KW-0597">Phosphoprotein</keyword>
<feature type="compositionally biased region" description="Low complexity" evidence="7">
    <location>
        <begin position="1037"/>
        <end position="1070"/>
    </location>
</feature>
<feature type="domain" description="Beta/gamma crystallin 'Greek key'" evidence="8">
    <location>
        <begin position="2721"/>
        <end position="2763"/>
    </location>
</feature>
<dbReference type="InterPro" id="IPR011024">
    <property type="entry name" value="G_crystallin-like"/>
</dbReference>
<dbReference type="SUPFAM" id="SSF50370">
    <property type="entry name" value="Ricin B-like lectins"/>
    <property type="match status" value="1"/>
</dbReference>
<keyword evidence="9" id="KW-1185">Reference proteome</keyword>
<dbReference type="RefSeq" id="XP_019303662.2">
    <property type="nucleotide sequence ID" value="XM_019448117.2"/>
</dbReference>
<dbReference type="Pfam" id="PF00652">
    <property type="entry name" value="Ricin_B_lectin"/>
    <property type="match status" value="1"/>
</dbReference>
<feature type="compositionally biased region" description="Polar residues" evidence="7">
    <location>
        <begin position="512"/>
        <end position="523"/>
    </location>
</feature>
<feature type="domain" description="Beta/gamma crystallin 'Greek key'" evidence="8">
    <location>
        <begin position="2810"/>
        <end position="2851"/>
    </location>
</feature>
<feature type="region of interest" description="Disordered" evidence="7">
    <location>
        <begin position="329"/>
        <end position="370"/>
    </location>
</feature>
<dbReference type="Pfam" id="PF00030">
    <property type="entry name" value="Crystall"/>
    <property type="match status" value="5"/>
</dbReference>
<gene>
    <name evidence="10" type="primary">CRYBG3</name>
</gene>
<keyword evidence="5" id="KW-0430">Lectin</keyword>
<feature type="domain" description="Beta/gamma crystallin 'Greek key'" evidence="8">
    <location>
        <begin position="2496"/>
        <end position="2540"/>
    </location>
</feature>
<evidence type="ECO:0000256" key="3">
    <source>
        <dbReference type="ARBA" id="ARBA00022553"/>
    </source>
</evidence>
<dbReference type="GO" id="GO:0007601">
    <property type="term" value="P:visual perception"/>
    <property type="evidence" value="ECO:0007669"/>
    <property type="project" value="TreeGrafter"/>
</dbReference>
<feature type="compositionally biased region" description="Acidic residues" evidence="7">
    <location>
        <begin position="2159"/>
        <end position="2170"/>
    </location>
</feature>
<feature type="compositionally biased region" description="Polar residues" evidence="7">
    <location>
        <begin position="2207"/>
        <end position="2218"/>
    </location>
</feature>
<evidence type="ECO:0000313" key="10">
    <source>
        <dbReference type="RefSeq" id="XP_019303662.2"/>
    </source>
</evidence>
<sequence>MSGGRRRGGAPWHTFSRFFAPRSPSRDKEEDEEERSGTSQPPAPGQGAASVENEPMSTSQKKENALSSEAVKIPQSEHKRNHAEKLTALPMQEDSKKPNDLSRSTSDTKIGESDRQPKESFFQFLGNLFNISGKSSLGDAKQSSFKDDHDKTEKDLQNPSDRPEEGVKREREIFGGSLGTQALPAEEPESNSAEPSDSFSLDTTQDSEQETSDLLKQLDSNPERPSVTYATYRGPRQIRKYLKHQNALETVNPLDRENESSDSSTSIHIGPGSDIEARMVSSLSSASTDISVKGHLLEGLLEDSDCSKINVNTESHLTNHLELPNTAASTNVLNKNDPGGPVRSRSSPSSVTNFSSTASESDSRHHLSCAPVSQTDRNLVCSALFTGSNSSRVPCSPDFQGITTAETTIKEDSSVMSDGTWVQREAHVEHESPAVSDCSSSKPDGSDTTKQGSADLLSPNKSIMHEGLQLPESKCSDKQAVDNSAKQAASHISTTALQRHAVTDTEPVNEGNRLSSQDSQKNLAATKIRQETESTLVSEPPTSSHVKAPEGRIEPLPKDIDQLFVTESKRSSFRPHGKMPHVVRINQNNPASGEHISQSAVVACLENRISPKLNFEPNRNHISESHLDSESLQQTKVSPDVRTSLILDSTKSDFSISSPTFVSRVGMLSKLDTPVTKDECSVLTETGDVSIVGISSPPGKCQEENVANRVEAVNGKGMPACLHLEHGSATLESKEVLPKGEKCQVGVDSRLECESLSEDNSSISPQGPAKAELMCSNARASKSTTEKSGSLSLETKPDIAKILSKVEVDGQNGVPVELHSVREETVAISKITVSQTEPRDISQDKISSPFEVTDVPGKLILSELTSLEAEQDKSFQSMDREEIKENCQTEVSLPASKYQGFPETEAKALVYPPAFPKGNISEILPPVHDRQMVICSRKATRQMAQNCEANTYVIHQPSHIFGTRKISGFSEMAKFNSTSASPQFQEADSTQVNSPFLESDKSLGKNAFVSENSHFHNVPVLKSEKKALSHRKKENTHSLSGSIDSVSSSGSSEEVSMVLSSHSHQNNSSSVKVTIDATHEGASLTNLLCPNSPYLEFETSVPTGAEVTPFQEHFGTPTGKVSLDFPTAAQFDNPMEAETGAVAGAPTSVNSSSQQCSEASAEHTEARRRVHDQLLDLKSGLVKKADTLIGEIFVSVREELKSTHIVDTCQEHIAIDGIMNSGTLKEDVPEKNSSEVTLAGIQLTEHLEEQGMENRSDVPEEEKVCVSLTAGEKSLLFDSDRMNLSCLLEDQARELVNEIIYSAQENLANDAFEDTEDTWDSELQANTSQILNSDSVKPHDTLRDFLVSEQAVNQSTCEINENKILGRFFSVSNLVKDAESIKGREIVLYQESPLSGSRARQADRINLWESDAVLLAEDTPHKGLDDKVKTHLFFKEDSKDKVEIACMDNHKTGTEDTRTLVLNFKWPPFANDDIHVPGTSKNSFSDSLVCISEKGLPGQSNKNTLFTMSEVGKVHKKDMEVNIRKMELRSPMLELEKTKKKDAELNITRYEAAPPMLEMGRAHKKDAKLNVIKTEPTADIFKVGEVHQVDAERYIEKTEGLPAILGMKKAYKMRDIEGNLGKTDMMPIISEVKNTYQKDAEVITGKTEVMPATLEMENIYQKDAEGDIAKTEVIPVALELQNIYQKHAEGDVGKTGMTSVMSEMENVYQKDFEGVTEKAEVIPATLEMEDIYPEDGEEDITETEVIPVTLEMENIYLSDADLDKTEVMPIMLEVVNVYEKDAEGITEKTGRPLLEISYQKDAGEGIRKTEMVPLVLEVKEAHKKAVPAFLEVERACKTEDTEAVGMSVSMPSPREMERLSPEDSDEALRKHKVLSTVVNVKKTYGTSLELPITQAEAVPPIFEAEKTSQEPGGESVGEIEKGPPERKEGLIACDNRLASYFRGYESPTLSKDYEGYPALAVPDFRPKDTMGKLDKRTSVTAVDNQIRDDNYSDEKEESNLAFMSQDEQENSSFTILYDEPLQDEDRCATPEVRTHTLLFPDTSTDSMPVVTCERSESRTDLVHHFEKDTKLGETFDSDSSESFLSVEAKRYKIYPLALSPIYEDDSSQEDILSSEVSPGHHGSTKSRENANQPSSVLSLLQSVSERLKMNFDEDRQGIEAEEEEEEEKEGEEPLHKGSLRPRRKETITLKLPDPSITFYPDDDQERTGISKNSYVMSNEPTTSDLQVGLWPEKASFLQKSDLTSKLHSSLKSAYHQYLHTSKTHSSDKGARFGGLFQEPVSKYFRAQDISGRLSPFTENVDKQILRCNPRPGKMVIYDLHGSKYKQEIYCNIPDATSWSFPNGILIKVVRGCWILYEKPHFQGQKCVLEEGEKVLNRDWILQNRKHPPRDFVLGSIKRVLKDCSIPEIELCPQSDPEYCPIHIQRAVPNLEELNIPKSVSFTVKSGVWLAYPDINFKGQATVLEEDHGLFEISATEIKSLHPLQMGGLKVEMPMNLKVIIYEKPHFCGQAREFSEHIDSVPKFLKNNGDFHGIGSIRVIGGVWVAYEKEHFKGQQFLLEEGNFEDSNACGALSGPILSFRFLQANFIESSITLFESDLESGKFIDITNQEISDLEEIGFGSETRSIHVKSGVWVAYQQKFFCGEQYILEKGKYKCFFDWGGSNNIIMSIRPIQLEPLGINEPPHLLKAFSKPGFQGECVDFTEEISDLTSFRPCSFKVLRGCWLLYYQEDISNNQCVLEEGLYADLTSCGCPTSRVKSLKPIDYVFEEPSISLFALEHCEGRELHLEEAVNSVLNKDLHFYTQSVWVKSGLWIAYEGSNFLGRQILLEPNEIPNWTAFSGWKTIGSLRPMKQPAVYIRIRNRAQDEYLTVTGNVADTRATSVCVSPYSGKTTQVWHYCRGLFKSKASDTCLDVIGGRDTPGAKVALWTEHGQFRQKWRLNRNGTISSYLSDQLVLDVKGGNYYDKTHVIVNQPLEGEETQKWDIEIL</sequence>
<feature type="compositionally biased region" description="Low complexity" evidence="7">
    <location>
        <begin position="344"/>
        <end position="360"/>
    </location>
</feature>
<dbReference type="GO" id="GO:0030246">
    <property type="term" value="F:carbohydrate binding"/>
    <property type="evidence" value="ECO:0007669"/>
    <property type="project" value="UniProtKB-KW"/>
</dbReference>
<evidence type="ECO:0000256" key="4">
    <source>
        <dbReference type="ARBA" id="ARBA00022613"/>
    </source>
</evidence>
<evidence type="ECO:0000256" key="7">
    <source>
        <dbReference type="SAM" id="MobiDB-lite"/>
    </source>
</evidence>
<dbReference type="InterPro" id="IPR000772">
    <property type="entry name" value="Ricin_B_lectin"/>
</dbReference>
<feature type="region of interest" description="Disordered" evidence="7">
    <location>
        <begin position="428"/>
        <end position="459"/>
    </location>
</feature>
<feature type="region of interest" description="Disordered" evidence="7">
    <location>
        <begin position="1"/>
        <end position="118"/>
    </location>
</feature>
<dbReference type="Gene3D" id="2.80.10.50">
    <property type="match status" value="1"/>
</dbReference>
<dbReference type="InterPro" id="IPR001064">
    <property type="entry name" value="Beta/gamma_crystallin"/>
</dbReference>
<dbReference type="FunFam" id="2.60.20.10:FF:000010">
    <property type="entry name" value="very large A-kinase anchor protein"/>
    <property type="match status" value="1"/>
</dbReference>
<dbReference type="PROSITE" id="PS50915">
    <property type="entry name" value="CRYSTALLIN_BETA_GAMMA"/>
    <property type="match status" value="7"/>
</dbReference>
<feature type="region of interest" description="Disordered" evidence="7">
    <location>
        <begin position="1842"/>
        <end position="1866"/>
    </location>
</feature>
<reference evidence="10" key="1">
    <citation type="submission" date="2025-08" db="UniProtKB">
        <authorList>
            <consortium name="RefSeq"/>
        </authorList>
    </citation>
    <scope>IDENTIFICATION</scope>
    <source>
        <tissue evidence="10">Whole blood</tissue>
    </source>
</reference>
<feature type="domain" description="Beta/gamma crystallin 'Greek key'" evidence="8">
    <location>
        <begin position="2631"/>
        <end position="2673"/>
    </location>
</feature>
<dbReference type="FunFam" id="2.60.20.10:FF:000011">
    <property type="entry name" value="very large A-kinase anchor protein"/>
    <property type="match status" value="1"/>
</dbReference>
<organism evidence="9 10">
    <name type="scientific">Panthera pardus</name>
    <name type="common">Leopard</name>
    <name type="synonym">Felis pardus</name>
    <dbReference type="NCBI Taxonomy" id="9691"/>
    <lineage>
        <taxon>Eukaryota</taxon>
        <taxon>Metazoa</taxon>
        <taxon>Chordata</taxon>
        <taxon>Craniata</taxon>
        <taxon>Vertebrata</taxon>
        <taxon>Euteleostomi</taxon>
        <taxon>Mammalia</taxon>
        <taxon>Eutheria</taxon>
        <taxon>Laurasiatheria</taxon>
        <taxon>Carnivora</taxon>
        <taxon>Feliformia</taxon>
        <taxon>Felidae</taxon>
        <taxon>Pantherinae</taxon>
        <taxon>Panthera</taxon>
    </lineage>
</organism>
<dbReference type="FunFam" id="2.60.20.10:FF:000006">
    <property type="entry name" value="Very large A-kinase anchor protein"/>
    <property type="match status" value="1"/>
</dbReference>
<dbReference type="GeneID" id="109266291"/>
<protein>
    <submittedName>
        <fullName evidence="10">Very large A-kinase anchor protein isoform X1</fullName>
    </submittedName>
</protein>
<dbReference type="GO" id="GO:0002088">
    <property type="term" value="P:lens development in camera-type eye"/>
    <property type="evidence" value="ECO:0007669"/>
    <property type="project" value="TreeGrafter"/>
</dbReference>
<feature type="region of interest" description="Disordered" evidence="7">
    <location>
        <begin position="2157"/>
        <end position="2218"/>
    </location>
</feature>
<dbReference type="Gene3D" id="2.60.20.10">
    <property type="entry name" value="Crystallins"/>
    <property type="match status" value="6"/>
</dbReference>
<feature type="domain" description="Beta/gamma crystallin 'Greek key'" evidence="8">
    <location>
        <begin position="2351"/>
        <end position="2400"/>
    </location>
</feature>
<dbReference type="PRINTS" id="PR01367">
    <property type="entry name" value="BGCRYSTALLIN"/>
</dbReference>
<dbReference type="FunFam" id="2.80.10.50:FF:000038">
    <property type="entry name" value="very large A-kinase anchor protein isoform X1"/>
    <property type="match status" value="1"/>
</dbReference>
<proteinExistence type="inferred from homology"/>
<dbReference type="SMART" id="SM00247">
    <property type="entry name" value="XTALbg"/>
    <property type="match status" value="5"/>
</dbReference>
<dbReference type="InterPro" id="IPR035992">
    <property type="entry name" value="Ricin_B-like_lectins"/>
</dbReference>
<feature type="compositionally biased region" description="Basic and acidic residues" evidence="7">
    <location>
        <begin position="144"/>
        <end position="173"/>
    </location>
</feature>
<feature type="region of interest" description="Disordered" evidence="7">
    <location>
        <begin position="475"/>
        <end position="552"/>
    </location>
</feature>
<dbReference type="KEGG" id="ppad:109266291"/>
<dbReference type="InterPro" id="IPR050252">
    <property type="entry name" value="Beta/Gamma-Crystallin"/>
</dbReference>
<evidence type="ECO:0000256" key="6">
    <source>
        <dbReference type="ARBA" id="ARBA00022737"/>
    </source>
</evidence>
<dbReference type="FunFam" id="2.60.20.10:FF:000008">
    <property type="entry name" value="very large A-kinase anchor protein"/>
    <property type="match status" value="1"/>
</dbReference>
<evidence type="ECO:0000313" key="9">
    <source>
        <dbReference type="Proteomes" id="UP001165780"/>
    </source>
</evidence>
<dbReference type="Proteomes" id="UP001165780">
    <property type="component" value="Unplaced"/>
</dbReference>
<dbReference type="SMART" id="SM00458">
    <property type="entry name" value="RICIN"/>
    <property type="match status" value="1"/>
</dbReference>
<keyword evidence="4" id="KW-0273">Eye lens protein</keyword>